<dbReference type="Proteomes" id="UP000228528">
    <property type="component" value="Unassembled WGS sequence"/>
</dbReference>
<sequence length="375" mass="41642">MYSQIRHHDWVLSIVVFILISLGLTAIYSVDLSRGDTLIYFPTQILAFFLGACVLFIVGLVHVSFYRFSAKFFYAFAFVLLVSVLFFGVTIRGTTGWFRVAGFSFQPAEFAKVGLAIFLAWWISLHGRKFYRWQFVLTSGAITFVLVGLVMMQPDLGSASVLFCVWFGLLIFTGTKKRYIAGLILLFLGVSIFSWFFVFKPYQKDRLLTFLQPDDPTRALTTAYNVNQSLIAVGAGQLFGRGLGFGSQSQLHFLPEAQTDFIFAVIAEELGFIGVCVLLFLYFLLLWRLVRIIDHCSDDFSAYLVAGVALIFFVQLLVNVGGALSILPVTGVTLPFVSYGGSSLILNCFLIGLVQSVAASESFGARDQFSHGMIG</sequence>
<keyword evidence="4 6" id="KW-1133">Transmembrane helix</keyword>
<proteinExistence type="predicted"/>
<feature type="transmembrane region" description="Helical" evidence="6">
    <location>
        <begin position="156"/>
        <end position="172"/>
    </location>
</feature>
<dbReference type="EMBL" id="PFBW01000130">
    <property type="protein sequence ID" value="PIR77352.1"/>
    <property type="molecule type" value="Genomic_DNA"/>
</dbReference>
<dbReference type="GO" id="GO:0051301">
    <property type="term" value="P:cell division"/>
    <property type="evidence" value="ECO:0007669"/>
    <property type="project" value="InterPro"/>
</dbReference>
<evidence type="ECO:0000256" key="4">
    <source>
        <dbReference type="ARBA" id="ARBA00022989"/>
    </source>
</evidence>
<dbReference type="GO" id="GO:0015648">
    <property type="term" value="F:lipid-linked peptidoglycan transporter activity"/>
    <property type="evidence" value="ECO:0007669"/>
    <property type="project" value="TreeGrafter"/>
</dbReference>
<organism evidence="7 8">
    <name type="scientific">Candidatus Magasanikbacteria bacterium CG10_big_fil_rev_8_21_14_0_10_38_6</name>
    <dbReference type="NCBI Taxonomy" id="1974647"/>
    <lineage>
        <taxon>Bacteria</taxon>
        <taxon>Candidatus Magasanikiibacteriota</taxon>
    </lineage>
</organism>
<feature type="transmembrane region" description="Helical" evidence="6">
    <location>
        <begin position="45"/>
        <end position="65"/>
    </location>
</feature>
<protein>
    <recommendedName>
        <fullName evidence="9">Rod shape-determining protein RodA</fullName>
    </recommendedName>
</protein>
<feature type="transmembrane region" description="Helical" evidence="6">
    <location>
        <begin position="12"/>
        <end position="30"/>
    </location>
</feature>
<comment type="subcellular location">
    <subcellularLocation>
        <location evidence="1">Membrane</location>
        <topology evidence="1">Multi-pass membrane protein</topology>
    </subcellularLocation>
</comment>
<reference evidence="8" key="1">
    <citation type="submission" date="2017-09" db="EMBL/GenBank/DDBJ databases">
        <title>Depth-based differentiation of microbial function through sediment-hosted aquifers and enrichment of novel symbionts in the deep terrestrial subsurface.</title>
        <authorList>
            <person name="Probst A.J."/>
            <person name="Ladd B."/>
            <person name="Jarett J.K."/>
            <person name="Geller-Mcgrath D.E."/>
            <person name="Sieber C.M.K."/>
            <person name="Emerson J.B."/>
            <person name="Anantharaman K."/>
            <person name="Thomas B.C."/>
            <person name="Malmstrom R."/>
            <person name="Stieglmeier M."/>
            <person name="Klingl A."/>
            <person name="Woyke T."/>
            <person name="Ryan C.M."/>
            <person name="Banfield J.F."/>
        </authorList>
    </citation>
    <scope>NUCLEOTIDE SEQUENCE [LARGE SCALE GENOMIC DNA]</scope>
</reference>
<comment type="caution">
    <text evidence="7">The sequence shown here is derived from an EMBL/GenBank/DDBJ whole genome shotgun (WGS) entry which is preliminary data.</text>
</comment>
<keyword evidence="3" id="KW-0133">Cell shape</keyword>
<evidence type="ECO:0000256" key="3">
    <source>
        <dbReference type="ARBA" id="ARBA00022960"/>
    </source>
</evidence>
<feature type="transmembrane region" description="Helical" evidence="6">
    <location>
        <begin position="336"/>
        <end position="358"/>
    </location>
</feature>
<feature type="transmembrane region" description="Helical" evidence="6">
    <location>
        <begin position="103"/>
        <end position="123"/>
    </location>
</feature>
<dbReference type="GO" id="GO:0005886">
    <property type="term" value="C:plasma membrane"/>
    <property type="evidence" value="ECO:0007669"/>
    <property type="project" value="TreeGrafter"/>
</dbReference>
<evidence type="ECO:0008006" key="9">
    <source>
        <dbReference type="Google" id="ProtNLM"/>
    </source>
</evidence>
<name>A0A2M6P0U0_9BACT</name>
<accession>A0A2M6P0U0</accession>
<feature type="transmembrane region" description="Helical" evidence="6">
    <location>
        <begin position="270"/>
        <end position="290"/>
    </location>
</feature>
<dbReference type="InterPro" id="IPR001182">
    <property type="entry name" value="FtsW/RodA"/>
</dbReference>
<dbReference type="Pfam" id="PF01098">
    <property type="entry name" value="FTSW_RODA_SPOVE"/>
    <property type="match status" value="1"/>
</dbReference>
<evidence type="ECO:0000313" key="7">
    <source>
        <dbReference type="EMBL" id="PIR77352.1"/>
    </source>
</evidence>
<dbReference type="AlphaFoldDB" id="A0A2M6P0U0"/>
<evidence type="ECO:0000256" key="6">
    <source>
        <dbReference type="SAM" id="Phobius"/>
    </source>
</evidence>
<keyword evidence="5 6" id="KW-0472">Membrane</keyword>
<dbReference type="GO" id="GO:0008360">
    <property type="term" value="P:regulation of cell shape"/>
    <property type="evidence" value="ECO:0007669"/>
    <property type="project" value="UniProtKB-KW"/>
</dbReference>
<dbReference type="GO" id="GO:0032153">
    <property type="term" value="C:cell division site"/>
    <property type="evidence" value="ECO:0007669"/>
    <property type="project" value="TreeGrafter"/>
</dbReference>
<evidence type="ECO:0000256" key="2">
    <source>
        <dbReference type="ARBA" id="ARBA00022692"/>
    </source>
</evidence>
<evidence type="ECO:0000256" key="1">
    <source>
        <dbReference type="ARBA" id="ARBA00004141"/>
    </source>
</evidence>
<gene>
    <name evidence="7" type="ORF">COU30_02955</name>
</gene>
<evidence type="ECO:0000313" key="8">
    <source>
        <dbReference type="Proteomes" id="UP000228528"/>
    </source>
</evidence>
<evidence type="ECO:0000256" key="5">
    <source>
        <dbReference type="ARBA" id="ARBA00023136"/>
    </source>
</evidence>
<feature type="transmembrane region" description="Helical" evidence="6">
    <location>
        <begin position="179"/>
        <end position="198"/>
    </location>
</feature>
<feature type="transmembrane region" description="Helical" evidence="6">
    <location>
        <begin position="302"/>
        <end position="324"/>
    </location>
</feature>
<feature type="transmembrane region" description="Helical" evidence="6">
    <location>
        <begin position="72"/>
        <end position="91"/>
    </location>
</feature>
<keyword evidence="2 6" id="KW-0812">Transmembrane</keyword>
<feature type="transmembrane region" description="Helical" evidence="6">
    <location>
        <begin position="130"/>
        <end position="150"/>
    </location>
</feature>
<dbReference type="PANTHER" id="PTHR30474">
    <property type="entry name" value="CELL CYCLE PROTEIN"/>
    <property type="match status" value="1"/>
</dbReference>